<keyword evidence="2 4" id="KW-0238">DNA-binding</keyword>
<dbReference type="InterPro" id="IPR050109">
    <property type="entry name" value="HTH-type_TetR-like_transc_reg"/>
</dbReference>
<dbReference type="PROSITE" id="PS50977">
    <property type="entry name" value="HTH_TETR_2"/>
    <property type="match status" value="1"/>
</dbReference>
<evidence type="ECO:0000256" key="4">
    <source>
        <dbReference type="PROSITE-ProRule" id="PRU00335"/>
    </source>
</evidence>
<feature type="DNA-binding region" description="H-T-H motif" evidence="4">
    <location>
        <begin position="25"/>
        <end position="44"/>
    </location>
</feature>
<dbReference type="PROSITE" id="PS01081">
    <property type="entry name" value="HTH_TETR_1"/>
    <property type="match status" value="1"/>
</dbReference>
<dbReference type="SUPFAM" id="SSF46689">
    <property type="entry name" value="Homeodomain-like"/>
    <property type="match status" value="1"/>
</dbReference>
<protein>
    <submittedName>
        <fullName evidence="6">AcrR family transcriptional regulator</fullName>
    </submittedName>
</protein>
<dbReference type="Proteomes" id="UP001195422">
    <property type="component" value="Unassembled WGS sequence"/>
</dbReference>
<feature type="domain" description="HTH tetR-type" evidence="5">
    <location>
        <begin position="2"/>
        <end position="62"/>
    </location>
</feature>
<keyword evidence="3" id="KW-0804">Transcription</keyword>
<keyword evidence="1" id="KW-0805">Transcription regulation</keyword>
<reference evidence="6 7" key="1">
    <citation type="submission" date="2021-03" db="EMBL/GenBank/DDBJ databases">
        <title>Sequencing the genomes of 1000 actinobacteria strains.</title>
        <authorList>
            <person name="Klenk H.-P."/>
        </authorList>
    </citation>
    <scope>NUCLEOTIDE SEQUENCE [LARGE SCALE GENOMIC DNA]</scope>
    <source>
        <strain evidence="6 7">DSM 20168</strain>
    </source>
</reference>
<dbReference type="Gene3D" id="1.10.10.60">
    <property type="entry name" value="Homeodomain-like"/>
    <property type="match status" value="1"/>
</dbReference>
<dbReference type="PANTHER" id="PTHR30055">
    <property type="entry name" value="HTH-TYPE TRANSCRIPTIONAL REGULATOR RUTR"/>
    <property type="match status" value="1"/>
</dbReference>
<evidence type="ECO:0000256" key="1">
    <source>
        <dbReference type="ARBA" id="ARBA00023015"/>
    </source>
</evidence>
<organism evidence="6 7">
    <name type="scientific">Glutamicibacter protophormiae</name>
    <name type="common">Brevibacterium protophormiae</name>
    <dbReference type="NCBI Taxonomy" id="37930"/>
    <lineage>
        <taxon>Bacteria</taxon>
        <taxon>Bacillati</taxon>
        <taxon>Actinomycetota</taxon>
        <taxon>Actinomycetes</taxon>
        <taxon>Micrococcales</taxon>
        <taxon>Micrococcaceae</taxon>
        <taxon>Glutamicibacter</taxon>
    </lineage>
</organism>
<dbReference type="InterPro" id="IPR023772">
    <property type="entry name" value="DNA-bd_HTH_TetR-type_CS"/>
</dbReference>
<accession>A0ABS4XNR8</accession>
<dbReference type="PANTHER" id="PTHR30055:SF151">
    <property type="entry name" value="TRANSCRIPTIONAL REGULATORY PROTEIN"/>
    <property type="match status" value="1"/>
</dbReference>
<dbReference type="Gene3D" id="1.10.357.10">
    <property type="entry name" value="Tetracycline Repressor, domain 2"/>
    <property type="match status" value="1"/>
</dbReference>
<dbReference type="PRINTS" id="PR00455">
    <property type="entry name" value="HTHTETR"/>
</dbReference>
<dbReference type="RefSeq" id="WP_188949633.1">
    <property type="nucleotide sequence ID" value="NZ_BMPH01000016.1"/>
</dbReference>
<dbReference type="EMBL" id="JAGIOJ010000001">
    <property type="protein sequence ID" value="MBP2398171.1"/>
    <property type="molecule type" value="Genomic_DNA"/>
</dbReference>
<keyword evidence="7" id="KW-1185">Reference proteome</keyword>
<evidence type="ECO:0000313" key="7">
    <source>
        <dbReference type="Proteomes" id="UP001195422"/>
    </source>
</evidence>
<dbReference type="InterPro" id="IPR036271">
    <property type="entry name" value="Tet_transcr_reg_TetR-rel_C_sf"/>
</dbReference>
<sequence length="185" mass="20146">MALTQLTVVDTAVDILQQFGLADLSMRRLAKELDVQVGALYWHVKNKQELLAQVAAKLLNTPALAVRAEDFASPGEAVLQLMRKLYLALLPIQDSPEVIEVASAMQVKDLQPVLLLRSLLQQAGLDAERACFGQQLLLNHVLGSVAYRQNLIQLDVASEESDGYDWGLQRAVAGLLSPACATAQD</sequence>
<evidence type="ECO:0000256" key="2">
    <source>
        <dbReference type="ARBA" id="ARBA00023125"/>
    </source>
</evidence>
<dbReference type="SUPFAM" id="SSF48498">
    <property type="entry name" value="Tetracyclin repressor-like, C-terminal domain"/>
    <property type="match status" value="1"/>
</dbReference>
<proteinExistence type="predicted"/>
<comment type="caution">
    <text evidence="6">The sequence shown here is derived from an EMBL/GenBank/DDBJ whole genome shotgun (WGS) entry which is preliminary data.</text>
</comment>
<name>A0ABS4XNR8_GLUPR</name>
<evidence type="ECO:0000259" key="5">
    <source>
        <dbReference type="PROSITE" id="PS50977"/>
    </source>
</evidence>
<dbReference type="InterPro" id="IPR001647">
    <property type="entry name" value="HTH_TetR"/>
</dbReference>
<dbReference type="Pfam" id="PF00440">
    <property type="entry name" value="TetR_N"/>
    <property type="match status" value="1"/>
</dbReference>
<evidence type="ECO:0000256" key="3">
    <source>
        <dbReference type="ARBA" id="ARBA00023163"/>
    </source>
</evidence>
<evidence type="ECO:0000313" key="6">
    <source>
        <dbReference type="EMBL" id="MBP2398171.1"/>
    </source>
</evidence>
<gene>
    <name evidence="6" type="ORF">JOF39_001252</name>
</gene>
<dbReference type="InterPro" id="IPR009057">
    <property type="entry name" value="Homeodomain-like_sf"/>
</dbReference>